<dbReference type="EMBL" id="GIBP01005437">
    <property type="protein sequence ID" value="NDV34406.1"/>
    <property type="molecule type" value="Transcribed_RNA"/>
</dbReference>
<feature type="domain" description="Cation efflux protein cytoplasmic" evidence="8">
    <location>
        <begin position="206"/>
        <end position="272"/>
    </location>
</feature>
<dbReference type="InterPro" id="IPR002524">
    <property type="entry name" value="Cation_efflux"/>
</dbReference>
<dbReference type="Pfam" id="PF01545">
    <property type="entry name" value="Cation_efflux"/>
    <property type="match status" value="1"/>
</dbReference>
<dbReference type="Gene3D" id="3.30.70.1350">
    <property type="entry name" value="Cation efflux protein, cytoplasmic domain"/>
    <property type="match status" value="1"/>
</dbReference>
<dbReference type="InterPro" id="IPR036837">
    <property type="entry name" value="Cation_efflux_CTD_sf"/>
</dbReference>
<protein>
    <submittedName>
        <fullName evidence="9">Uncharacterized protein</fullName>
    </submittedName>
</protein>
<evidence type="ECO:0000256" key="3">
    <source>
        <dbReference type="ARBA" id="ARBA00022692"/>
    </source>
</evidence>
<dbReference type="Gene3D" id="1.20.1510.10">
    <property type="entry name" value="Cation efflux protein transmembrane domain"/>
    <property type="match status" value="1"/>
</dbReference>
<dbReference type="NCBIfam" id="TIGR01297">
    <property type="entry name" value="CDF"/>
    <property type="match status" value="1"/>
</dbReference>
<dbReference type="InterPro" id="IPR058533">
    <property type="entry name" value="Cation_efflux_TM"/>
</dbReference>
<accession>A0A6B2LBL0</accession>
<dbReference type="AlphaFoldDB" id="A0A6B2LBL0"/>
<evidence type="ECO:0000256" key="4">
    <source>
        <dbReference type="ARBA" id="ARBA00022989"/>
    </source>
</evidence>
<keyword evidence="3 6" id="KW-0812">Transmembrane</keyword>
<feature type="transmembrane region" description="Helical" evidence="6">
    <location>
        <begin position="7"/>
        <end position="26"/>
    </location>
</feature>
<dbReference type="SUPFAM" id="SSF161111">
    <property type="entry name" value="Cation efflux protein transmembrane domain-like"/>
    <property type="match status" value="1"/>
</dbReference>
<feature type="transmembrane region" description="Helical" evidence="6">
    <location>
        <begin position="69"/>
        <end position="90"/>
    </location>
</feature>
<dbReference type="PANTHER" id="PTHR43840:SF13">
    <property type="entry name" value="CATION EFFLUX PROTEIN CYTOPLASMIC DOMAIN-CONTAINING PROTEIN"/>
    <property type="match status" value="1"/>
</dbReference>
<dbReference type="PANTHER" id="PTHR43840">
    <property type="entry name" value="MITOCHONDRIAL METAL TRANSPORTER 1-RELATED"/>
    <property type="match status" value="1"/>
</dbReference>
<dbReference type="FunFam" id="1.20.1510.10:FF:000005">
    <property type="entry name" value="Putative Cation diffusion facilitator 1"/>
    <property type="match status" value="1"/>
</dbReference>
<evidence type="ECO:0000256" key="6">
    <source>
        <dbReference type="SAM" id="Phobius"/>
    </source>
</evidence>
<feature type="transmembrane region" description="Helical" evidence="6">
    <location>
        <begin position="32"/>
        <end position="48"/>
    </location>
</feature>
<evidence type="ECO:0000259" key="7">
    <source>
        <dbReference type="Pfam" id="PF01545"/>
    </source>
</evidence>
<proteinExistence type="predicted"/>
<evidence type="ECO:0000256" key="2">
    <source>
        <dbReference type="ARBA" id="ARBA00022448"/>
    </source>
</evidence>
<reference evidence="9" key="1">
    <citation type="journal article" date="2020" name="J. Eukaryot. Microbiol.">
        <title>De novo Sequencing, Assembly and Annotation of the Transcriptome for the Free-Living Testate Amoeba Arcella intermedia.</title>
        <authorList>
            <person name="Ribeiro G.M."/>
            <person name="Porfirio-Sousa A.L."/>
            <person name="Maurer-Alcala X.X."/>
            <person name="Katz L.A."/>
            <person name="Lahr D.J.G."/>
        </authorList>
    </citation>
    <scope>NUCLEOTIDE SEQUENCE</scope>
</reference>
<evidence type="ECO:0000259" key="8">
    <source>
        <dbReference type="Pfam" id="PF16916"/>
    </source>
</evidence>
<feature type="transmembrane region" description="Helical" evidence="6">
    <location>
        <begin position="144"/>
        <end position="161"/>
    </location>
</feature>
<sequence>MSFGVNVLLLIIKIGILALSGSISIFASLLDSLLDMVSGSIIFLANWLQKIRTKDYYKYPVGKRRLETIAVLVFSAAMFTATGELLVTSVQRMINPETISLSFDYVTIALVALVIVIKFGLWLVCRRGNSVTLKALAQDHLNDIFTNMVGIVCGIVGYYFWPLLDPIGGLVLGVFIMSNWAKTGLENARMMTGRSAGPEFISMVAHLAAFHDPKVKAVDTVIAYYVSNRLVVEIDLILPPEMTLRESHDIGESLQNKIEKLPDIERAFVHLDFEGEHKHLDEHPTLMKLLTRFIS</sequence>
<feature type="domain" description="Cation efflux protein transmembrane" evidence="7">
    <location>
        <begin position="2"/>
        <end position="190"/>
    </location>
</feature>
<comment type="subcellular location">
    <subcellularLocation>
        <location evidence="1">Membrane</location>
        <topology evidence="1">Multi-pass membrane protein</topology>
    </subcellularLocation>
</comment>
<dbReference type="Pfam" id="PF16916">
    <property type="entry name" value="ZT_dimer"/>
    <property type="match status" value="1"/>
</dbReference>
<evidence type="ECO:0000256" key="1">
    <source>
        <dbReference type="ARBA" id="ARBA00004141"/>
    </source>
</evidence>
<evidence type="ECO:0000313" key="9">
    <source>
        <dbReference type="EMBL" id="NDV34406.1"/>
    </source>
</evidence>
<organism evidence="9">
    <name type="scientific">Arcella intermedia</name>
    <dbReference type="NCBI Taxonomy" id="1963864"/>
    <lineage>
        <taxon>Eukaryota</taxon>
        <taxon>Amoebozoa</taxon>
        <taxon>Tubulinea</taxon>
        <taxon>Elardia</taxon>
        <taxon>Arcellinida</taxon>
        <taxon>Sphaerothecina</taxon>
        <taxon>Arcellidae</taxon>
        <taxon>Arcella</taxon>
    </lineage>
</organism>
<name>A0A6B2LBL0_9EUKA</name>
<feature type="transmembrane region" description="Helical" evidence="6">
    <location>
        <begin position="102"/>
        <end position="124"/>
    </location>
</feature>
<keyword evidence="5 6" id="KW-0472">Membrane</keyword>
<dbReference type="InterPro" id="IPR050291">
    <property type="entry name" value="CDF_Transporter"/>
</dbReference>
<dbReference type="InterPro" id="IPR027470">
    <property type="entry name" value="Cation_efflux_CTD"/>
</dbReference>
<dbReference type="SUPFAM" id="SSF160240">
    <property type="entry name" value="Cation efflux protein cytoplasmic domain-like"/>
    <property type="match status" value="1"/>
</dbReference>
<dbReference type="GO" id="GO:0008324">
    <property type="term" value="F:monoatomic cation transmembrane transporter activity"/>
    <property type="evidence" value="ECO:0007669"/>
    <property type="project" value="InterPro"/>
</dbReference>
<keyword evidence="4 6" id="KW-1133">Transmembrane helix</keyword>
<keyword evidence="2" id="KW-0813">Transport</keyword>
<dbReference type="GO" id="GO:0016020">
    <property type="term" value="C:membrane"/>
    <property type="evidence" value="ECO:0007669"/>
    <property type="project" value="UniProtKB-SubCell"/>
</dbReference>
<evidence type="ECO:0000256" key="5">
    <source>
        <dbReference type="ARBA" id="ARBA00023136"/>
    </source>
</evidence>
<dbReference type="InterPro" id="IPR027469">
    <property type="entry name" value="Cation_efflux_TMD_sf"/>
</dbReference>